<comment type="caution">
    <text evidence="1">The sequence shown here is derived from an EMBL/GenBank/DDBJ whole genome shotgun (WGS) entry which is preliminary data.</text>
</comment>
<protein>
    <submittedName>
        <fullName evidence="1">Uncharacterized protein</fullName>
    </submittedName>
</protein>
<reference evidence="1 2" key="1">
    <citation type="submission" date="2020-03" db="EMBL/GenBank/DDBJ databases">
        <title>Soil Listeria distribution.</title>
        <authorList>
            <person name="Liao J."/>
            <person name="Wiedmann M."/>
        </authorList>
    </citation>
    <scope>NUCLEOTIDE SEQUENCE [LARGE SCALE GENOMIC DNA]</scope>
    <source>
        <strain evidence="1 2">FSL L7-1515</strain>
    </source>
</reference>
<accession>A0ABR6SVA4</accession>
<dbReference type="EMBL" id="JAASUB010000006">
    <property type="protein sequence ID" value="MBC1509450.1"/>
    <property type="molecule type" value="Genomic_DNA"/>
</dbReference>
<organism evidence="1 2">
    <name type="scientific">Listeria immobilis</name>
    <dbReference type="NCBI Taxonomy" id="2713502"/>
    <lineage>
        <taxon>Bacteria</taxon>
        <taxon>Bacillati</taxon>
        <taxon>Bacillota</taxon>
        <taxon>Bacilli</taxon>
        <taxon>Bacillales</taxon>
        <taxon>Listeriaceae</taxon>
        <taxon>Listeria</taxon>
    </lineage>
</organism>
<evidence type="ECO:0000313" key="1">
    <source>
        <dbReference type="EMBL" id="MBC1509450.1"/>
    </source>
</evidence>
<keyword evidence="2" id="KW-1185">Reference proteome</keyword>
<dbReference type="RefSeq" id="WP_185363007.1">
    <property type="nucleotide sequence ID" value="NZ_JAASTU010000004.1"/>
</dbReference>
<sequence length="75" mass="8904">MQLKKDLLLDLIKSTRTHSEERIKALEINLHKYKQANTKPPVHILERIKSYEEKVLELNHLESEIKESSKVAWKI</sequence>
<evidence type="ECO:0000313" key="2">
    <source>
        <dbReference type="Proteomes" id="UP000587800"/>
    </source>
</evidence>
<dbReference type="Proteomes" id="UP000587800">
    <property type="component" value="Unassembled WGS sequence"/>
</dbReference>
<name>A0ABR6SVA4_9LIST</name>
<gene>
    <name evidence="1" type="ORF">HCJ59_06030</name>
</gene>
<proteinExistence type="predicted"/>